<keyword evidence="3" id="KW-0963">Cytoplasm</keyword>
<dbReference type="GO" id="GO:0047429">
    <property type="term" value="F:nucleoside triphosphate diphosphatase activity"/>
    <property type="evidence" value="ECO:0007669"/>
    <property type="project" value="InterPro"/>
</dbReference>
<evidence type="ECO:0000256" key="5">
    <source>
        <dbReference type="ARBA" id="ARBA00022741"/>
    </source>
</evidence>
<evidence type="ECO:0000256" key="6">
    <source>
        <dbReference type="ARBA" id="ARBA00022801"/>
    </source>
</evidence>
<sequence length="197" mass="22557">MSQERKKIYFVTGNKNKFAEAKSILDNDHVELVQYNIDLSEYQGDMKTIAIKKCHEAHKILETYDKHKYPLIIEDTSLCFNGMGGMPGPYIKWFLSSIGPDGLVKMIDRFDDRTAQAVCCVSYMENESSDPKLFVGMVNGMIVPARGKRNFGWDPIFQPLESDGGNGQTYAEMDDTYKNQISHRYKALEELKKYLTI</sequence>
<evidence type="ECO:0000256" key="3">
    <source>
        <dbReference type="ARBA" id="ARBA00022490"/>
    </source>
</evidence>
<dbReference type="EMBL" id="MT418680">
    <property type="protein sequence ID" value="QKF93582.1"/>
    <property type="molecule type" value="Genomic_DNA"/>
</dbReference>
<proteinExistence type="inferred from homology"/>
<dbReference type="HAMAP" id="MF_03148">
    <property type="entry name" value="HAM1_NTPase"/>
    <property type="match status" value="1"/>
</dbReference>
<evidence type="ECO:0000256" key="2">
    <source>
        <dbReference type="ARBA" id="ARBA00008023"/>
    </source>
</evidence>
<comment type="subcellular location">
    <subcellularLocation>
        <location evidence="1">Cytoplasm</location>
    </subcellularLocation>
</comment>
<keyword evidence="4" id="KW-0479">Metal-binding</keyword>
<comment type="similarity">
    <text evidence="2">Belongs to the HAM1 NTPase family.</text>
</comment>
<gene>
    <name evidence="8" type="ORF">Fadolivirus_1_124</name>
</gene>
<dbReference type="InterPro" id="IPR002637">
    <property type="entry name" value="RdgB/HAM1"/>
</dbReference>
<dbReference type="Pfam" id="PF01725">
    <property type="entry name" value="Ham1p_like"/>
    <property type="match status" value="1"/>
</dbReference>
<keyword evidence="9" id="KW-1185">Reference proteome</keyword>
<evidence type="ECO:0000313" key="8">
    <source>
        <dbReference type="EMBL" id="QKF93582.1"/>
    </source>
</evidence>
<dbReference type="InterPro" id="IPR027502">
    <property type="entry name" value="ITPase"/>
</dbReference>
<reference evidence="8 9" key="1">
    <citation type="submission" date="2020-04" db="EMBL/GenBank/DDBJ databases">
        <title>Advantages and limits of metagenomic assembly and binning of a giant virus.</title>
        <authorList>
            <person name="Schulz F."/>
            <person name="Andreani J."/>
            <person name="Francis R."/>
            <person name="Boudjemaa H."/>
            <person name="Bou Khalil J.Y."/>
            <person name="Lee J."/>
            <person name="La Scola B."/>
            <person name="Woyke T."/>
        </authorList>
    </citation>
    <scope>NUCLEOTIDE SEQUENCE [LARGE SCALE GENOMIC DNA]</scope>
    <source>
        <strain evidence="8 9">FV1/VV64</strain>
    </source>
</reference>
<dbReference type="GO" id="GO:0000166">
    <property type="term" value="F:nucleotide binding"/>
    <property type="evidence" value="ECO:0007669"/>
    <property type="project" value="UniProtKB-KW"/>
</dbReference>
<dbReference type="SUPFAM" id="SSF52972">
    <property type="entry name" value="ITPase-like"/>
    <property type="match status" value="1"/>
</dbReference>
<evidence type="ECO:0000313" key="9">
    <source>
        <dbReference type="Proteomes" id="UP001162001"/>
    </source>
</evidence>
<dbReference type="GO" id="GO:0046872">
    <property type="term" value="F:metal ion binding"/>
    <property type="evidence" value="ECO:0007669"/>
    <property type="project" value="UniProtKB-KW"/>
</dbReference>
<evidence type="ECO:0000256" key="4">
    <source>
        <dbReference type="ARBA" id="ARBA00022723"/>
    </source>
</evidence>
<dbReference type="InterPro" id="IPR029001">
    <property type="entry name" value="ITPase-like_fam"/>
</dbReference>
<name>A0A7D3R0C8_9VIRU</name>
<evidence type="ECO:0000256" key="1">
    <source>
        <dbReference type="ARBA" id="ARBA00004496"/>
    </source>
</evidence>
<dbReference type="PANTHER" id="PTHR11067">
    <property type="entry name" value="INOSINE TRIPHOSPHATE PYROPHOSPHATASE/HAM1 PROTEIN"/>
    <property type="match status" value="1"/>
</dbReference>
<evidence type="ECO:0000256" key="7">
    <source>
        <dbReference type="ARBA" id="ARBA00022842"/>
    </source>
</evidence>
<dbReference type="FunFam" id="3.90.950.10:FF:000003">
    <property type="entry name" value="Inosine triphosphate pyrophosphatase"/>
    <property type="match status" value="1"/>
</dbReference>
<dbReference type="PANTHER" id="PTHR11067:SF9">
    <property type="entry name" value="INOSINE TRIPHOSPHATE PYROPHOSPHATASE"/>
    <property type="match status" value="1"/>
</dbReference>
<dbReference type="GO" id="GO:0009143">
    <property type="term" value="P:nucleoside triphosphate catabolic process"/>
    <property type="evidence" value="ECO:0007669"/>
    <property type="project" value="InterPro"/>
</dbReference>
<organism evidence="8 9">
    <name type="scientific">Fadolivirus FV1/VV64</name>
    <dbReference type="NCBI Taxonomy" id="3070911"/>
    <lineage>
        <taxon>Viruses</taxon>
        <taxon>Varidnaviria</taxon>
        <taxon>Bamfordvirae</taxon>
        <taxon>Nucleocytoviricota</taxon>
        <taxon>Megaviricetes</taxon>
        <taxon>Imitervirales</taxon>
        <taxon>Mimiviridae</taxon>
        <taxon>Klosneuvirinae</taxon>
        <taxon>Fadolivirus</taxon>
        <taxon>Fadolivirus algeromassiliense</taxon>
    </lineage>
</organism>
<accession>A0A7D3R0C8</accession>
<dbReference type="Gene3D" id="3.90.950.10">
    <property type="match status" value="1"/>
</dbReference>
<dbReference type="CDD" id="cd00515">
    <property type="entry name" value="HAM1"/>
    <property type="match status" value="1"/>
</dbReference>
<keyword evidence="6" id="KW-0378">Hydrolase</keyword>
<dbReference type="Proteomes" id="UP001162001">
    <property type="component" value="Segment"/>
</dbReference>
<protein>
    <submittedName>
        <fullName evidence="8">Inosine triphosphate pyrophosphatase</fullName>
    </submittedName>
</protein>
<keyword evidence="7" id="KW-0460">Magnesium</keyword>
<keyword evidence="5" id="KW-0547">Nucleotide-binding</keyword>
<dbReference type="NCBIfam" id="TIGR00042">
    <property type="entry name" value="RdgB/HAM1 family non-canonical purine NTP pyrophosphatase"/>
    <property type="match status" value="1"/>
</dbReference>